<reference evidence="2" key="2">
    <citation type="submission" date="2021-01" db="EMBL/GenBank/DDBJ databases">
        <authorList>
            <person name="Mieszkin S."/>
            <person name="Pouder E."/>
            <person name="Alain K."/>
        </authorList>
    </citation>
    <scope>NUCLEOTIDE SEQUENCE</scope>
    <source>
        <strain evidence="2">HW T2.11</strain>
    </source>
</reference>
<dbReference type="Proteomes" id="UP000708298">
    <property type="component" value="Unassembled WGS sequence"/>
</dbReference>
<protein>
    <submittedName>
        <fullName evidence="2">Phasin family protein</fullName>
    </submittedName>
</protein>
<feature type="domain" description="Phasin" evidence="1">
    <location>
        <begin position="34"/>
        <end position="132"/>
    </location>
</feature>
<dbReference type="InterPro" id="IPR018968">
    <property type="entry name" value="Phasin"/>
</dbReference>
<dbReference type="Pfam" id="PF09361">
    <property type="entry name" value="Phasin_2"/>
    <property type="match status" value="1"/>
</dbReference>
<reference evidence="2" key="1">
    <citation type="journal article" date="2021" name="Microorganisms">
        <title>Acidisoma silvae sp. nov. and Acidisomacellulosilytica sp. nov., Two Acidophilic Bacteria Isolated from Decaying Wood, Hydrolyzing Cellulose and Producing Poly-3-hydroxybutyrate.</title>
        <authorList>
            <person name="Mieszkin S."/>
            <person name="Pouder E."/>
            <person name="Uroz S."/>
            <person name="Simon-Colin C."/>
            <person name="Alain K."/>
        </authorList>
    </citation>
    <scope>NUCLEOTIDE SEQUENCE</scope>
    <source>
        <strain evidence="2">HW T2.11</strain>
    </source>
</reference>
<proteinExistence type="predicted"/>
<name>A0A964DX91_9PROT</name>
<organism evidence="2 3">
    <name type="scientific">Acidisoma silvae</name>
    <dbReference type="NCBI Taxonomy" id="2802396"/>
    <lineage>
        <taxon>Bacteria</taxon>
        <taxon>Pseudomonadati</taxon>
        <taxon>Pseudomonadota</taxon>
        <taxon>Alphaproteobacteria</taxon>
        <taxon>Acetobacterales</taxon>
        <taxon>Acidocellaceae</taxon>
        <taxon>Acidisoma</taxon>
    </lineage>
</organism>
<sequence length="144" mass="15416">MDAAKDSAAEISSHVEDTKLKFNQGMTNTMKTAEEMLAFSQGNVEAFIKSGQIWSAGLQDISKQMASSAQSSYEEAMAAFKALTSVKSLKEAVDLQVGLARSAMEKSVAESNKYTDASFKLAEQAIAPISGRMTMAAEKFGKTV</sequence>
<dbReference type="NCBIfam" id="TIGR01841">
    <property type="entry name" value="phasin"/>
    <property type="match status" value="1"/>
</dbReference>
<keyword evidence="3" id="KW-1185">Reference proteome</keyword>
<dbReference type="InterPro" id="IPR010127">
    <property type="entry name" value="Phasin_subfam-1"/>
</dbReference>
<dbReference type="AlphaFoldDB" id="A0A964DX91"/>
<evidence type="ECO:0000313" key="2">
    <source>
        <dbReference type="EMBL" id="MCB8873797.1"/>
    </source>
</evidence>
<accession>A0A964DX91</accession>
<comment type="caution">
    <text evidence="2">The sequence shown here is derived from an EMBL/GenBank/DDBJ whole genome shotgun (WGS) entry which is preliminary data.</text>
</comment>
<evidence type="ECO:0000259" key="1">
    <source>
        <dbReference type="Pfam" id="PF09361"/>
    </source>
</evidence>
<dbReference type="EMBL" id="JAESVB010000001">
    <property type="protein sequence ID" value="MCB8873797.1"/>
    <property type="molecule type" value="Genomic_DNA"/>
</dbReference>
<evidence type="ECO:0000313" key="3">
    <source>
        <dbReference type="Proteomes" id="UP000708298"/>
    </source>
</evidence>
<gene>
    <name evidence="2" type="ORF">ASILVAE211_01290</name>
</gene>